<dbReference type="OrthoDB" id="1930760at2759"/>
<comment type="similarity">
    <text evidence="5">Belongs to the DPH7 family.</text>
</comment>
<dbReference type="InterPro" id="IPR036322">
    <property type="entry name" value="WD40_repeat_dom_sf"/>
</dbReference>
<comment type="caution">
    <text evidence="9">The sequence shown here is derived from an EMBL/GenBank/DDBJ whole genome shotgun (WGS) entry which is preliminary data.</text>
</comment>
<sequence>MGVLYSGADDCCMKGWDERIDSRTPIFMNRKEHSAGVCSIQCSYFSEHVLATGSYDEHLRIWDLRNVAKPVTAKKASLQGGVWRVKWHPRKRDLILAACMHNGFRVVSAGSNELRTVEHYTAHKSLAYGADWSWQKAHNSGSLGLVATCSFYDCLLHIWSVQTPPNQVSTAADDGACQR</sequence>
<dbReference type="InterPro" id="IPR001680">
    <property type="entry name" value="WD40_rpt"/>
</dbReference>
<dbReference type="GO" id="GO:0017183">
    <property type="term" value="P:protein histidyl modification to diphthamide"/>
    <property type="evidence" value="ECO:0007669"/>
    <property type="project" value="TreeGrafter"/>
</dbReference>
<dbReference type="PANTHER" id="PTHR46042">
    <property type="entry name" value="DIPHTHINE METHYLTRANSFERASE"/>
    <property type="match status" value="1"/>
</dbReference>
<comment type="catalytic activity">
    <reaction evidence="7">
        <text>diphthine methyl ester-[translation elongation factor 2] + H2O = diphthine-[translation elongation factor 2] + methanol + H(+)</text>
        <dbReference type="Rhea" id="RHEA:42656"/>
        <dbReference type="Rhea" id="RHEA-COMP:10172"/>
        <dbReference type="Rhea" id="RHEA-COMP:10173"/>
        <dbReference type="ChEBI" id="CHEBI:15377"/>
        <dbReference type="ChEBI" id="CHEBI:15378"/>
        <dbReference type="ChEBI" id="CHEBI:17790"/>
        <dbReference type="ChEBI" id="CHEBI:79005"/>
        <dbReference type="ChEBI" id="CHEBI:82696"/>
        <dbReference type="EC" id="3.1.1.97"/>
    </reaction>
</comment>
<organism evidence="9 10">
    <name type="scientific">Ostreobium quekettii</name>
    <dbReference type="NCBI Taxonomy" id="121088"/>
    <lineage>
        <taxon>Eukaryota</taxon>
        <taxon>Viridiplantae</taxon>
        <taxon>Chlorophyta</taxon>
        <taxon>core chlorophytes</taxon>
        <taxon>Ulvophyceae</taxon>
        <taxon>TCBD clade</taxon>
        <taxon>Bryopsidales</taxon>
        <taxon>Ostreobineae</taxon>
        <taxon>Ostreobiaceae</taxon>
        <taxon>Ostreobium</taxon>
    </lineage>
</organism>
<keyword evidence="4" id="KW-0378">Hydrolase</keyword>
<accession>A0A8S1IUC1</accession>
<dbReference type="InterPro" id="IPR052415">
    <property type="entry name" value="Diphthine_MTase"/>
</dbReference>
<dbReference type="Gene3D" id="2.130.10.10">
    <property type="entry name" value="YVTN repeat-like/Quinoprotein amine dehydrogenase"/>
    <property type="match status" value="1"/>
</dbReference>
<evidence type="ECO:0000313" key="9">
    <source>
        <dbReference type="EMBL" id="CAD7698740.1"/>
    </source>
</evidence>
<reference evidence="9" key="1">
    <citation type="submission" date="2020-12" db="EMBL/GenBank/DDBJ databases">
        <authorList>
            <person name="Iha C."/>
        </authorList>
    </citation>
    <scope>NUCLEOTIDE SEQUENCE</scope>
</reference>
<evidence type="ECO:0000256" key="1">
    <source>
        <dbReference type="ARBA" id="ARBA00005156"/>
    </source>
</evidence>
<dbReference type="PROSITE" id="PS00678">
    <property type="entry name" value="WD_REPEATS_1"/>
    <property type="match status" value="1"/>
</dbReference>
<dbReference type="EMBL" id="CAJHUC010000879">
    <property type="protein sequence ID" value="CAD7698740.1"/>
    <property type="molecule type" value="Genomic_DNA"/>
</dbReference>
<keyword evidence="2 8" id="KW-0853">WD repeat</keyword>
<keyword evidence="10" id="KW-1185">Reference proteome</keyword>
<name>A0A8S1IUC1_9CHLO</name>
<dbReference type="SMART" id="SM00320">
    <property type="entry name" value="WD40"/>
    <property type="match status" value="2"/>
</dbReference>
<dbReference type="AlphaFoldDB" id="A0A8S1IUC1"/>
<dbReference type="InterPro" id="IPR015943">
    <property type="entry name" value="WD40/YVTN_repeat-like_dom_sf"/>
</dbReference>
<evidence type="ECO:0000256" key="5">
    <source>
        <dbReference type="ARBA" id="ARBA00038092"/>
    </source>
</evidence>
<dbReference type="InterPro" id="IPR019775">
    <property type="entry name" value="WD40_repeat_CS"/>
</dbReference>
<evidence type="ECO:0000256" key="2">
    <source>
        <dbReference type="ARBA" id="ARBA00022574"/>
    </source>
</evidence>
<protein>
    <recommendedName>
        <fullName evidence="6">methylated diphthine methylhydrolase</fullName>
        <ecNumber evidence="6">3.1.1.97</ecNumber>
    </recommendedName>
</protein>
<dbReference type="GO" id="GO:0061685">
    <property type="term" value="F:diphthine methylesterase activity"/>
    <property type="evidence" value="ECO:0007669"/>
    <property type="project" value="UniProtKB-EC"/>
</dbReference>
<dbReference type="EC" id="3.1.1.97" evidence="6"/>
<evidence type="ECO:0000256" key="4">
    <source>
        <dbReference type="ARBA" id="ARBA00022801"/>
    </source>
</evidence>
<evidence type="ECO:0000256" key="8">
    <source>
        <dbReference type="PROSITE-ProRule" id="PRU00221"/>
    </source>
</evidence>
<keyword evidence="3" id="KW-0677">Repeat</keyword>
<evidence type="ECO:0000256" key="3">
    <source>
        <dbReference type="ARBA" id="ARBA00022737"/>
    </source>
</evidence>
<evidence type="ECO:0000256" key="7">
    <source>
        <dbReference type="ARBA" id="ARBA00047551"/>
    </source>
</evidence>
<feature type="repeat" description="WD" evidence="8">
    <location>
        <begin position="30"/>
        <end position="72"/>
    </location>
</feature>
<evidence type="ECO:0000313" key="10">
    <source>
        <dbReference type="Proteomes" id="UP000708148"/>
    </source>
</evidence>
<dbReference type="Proteomes" id="UP000708148">
    <property type="component" value="Unassembled WGS sequence"/>
</dbReference>
<evidence type="ECO:0000256" key="6">
    <source>
        <dbReference type="ARBA" id="ARBA00039131"/>
    </source>
</evidence>
<dbReference type="SUPFAM" id="SSF50978">
    <property type="entry name" value="WD40 repeat-like"/>
    <property type="match status" value="1"/>
</dbReference>
<comment type="pathway">
    <text evidence="1">Protein modification; peptidyl-diphthamide biosynthesis.</text>
</comment>
<proteinExistence type="inferred from homology"/>
<dbReference type="PANTHER" id="PTHR46042:SF1">
    <property type="entry name" value="DIPHTHINE METHYLTRANSFERASE"/>
    <property type="match status" value="1"/>
</dbReference>
<dbReference type="GO" id="GO:0005737">
    <property type="term" value="C:cytoplasm"/>
    <property type="evidence" value="ECO:0007669"/>
    <property type="project" value="TreeGrafter"/>
</dbReference>
<gene>
    <name evidence="9" type="ORF">OSTQU699_LOCUS4099</name>
</gene>
<dbReference type="PROSITE" id="PS50082">
    <property type="entry name" value="WD_REPEATS_2"/>
    <property type="match status" value="1"/>
</dbReference>
<dbReference type="Pfam" id="PF00400">
    <property type="entry name" value="WD40"/>
    <property type="match status" value="1"/>
</dbReference>